<dbReference type="EMBL" id="FO681348">
    <property type="protein sequence ID" value="CCV66243.1"/>
    <property type="molecule type" value="Genomic_DNA"/>
</dbReference>
<comment type="pathway">
    <text evidence="2">Cofactor biosynthesis; NAD(+) biosynthesis; deamido-NAD(+) from nicotinate D-ribonucleotide: step 1/1.</text>
</comment>
<protein>
    <recommendedName>
        <fullName evidence="3">nicotinate-nucleotide adenylyltransferase</fullName>
        <ecNumber evidence="3">2.7.7.18</ecNumber>
    </recommendedName>
</protein>
<evidence type="ECO:0000313" key="12">
    <source>
        <dbReference type="EMBL" id="CCV66243.1"/>
    </source>
</evidence>
<name>U4KS16_9MOLU</name>
<feature type="domain" description="Cytidyltransferase-like" evidence="11">
    <location>
        <begin position="4"/>
        <end position="138"/>
    </location>
</feature>
<evidence type="ECO:0000256" key="9">
    <source>
        <dbReference type="ARBA" id="ARBA00023027"/>
    </source>
</evidence>
<dbReference type="STRING" id="61635.BN85312220"/>
<sequence>MIIVYGGSFNPPTKAHKSIMVHLIETYKPKQFVFLPVGNNYAKPELIPFANRVDMLKLISKEYSEVVISDIENNESYKGTLDALEKLEKIHQDEIAFVIGADNLLSIEEWINYEKLIKRFKFIVIDRGRLDINGLIVSKFPNDQKQFLNVKLSLREASSLVRKDLNKYQDFLSDEVLAYVKENHLYEV</sequence>
<dbReference type="GO" id="GO:0004515">
    <property type="term" value="F:nicotinate-nucleotide adenylyltransferase activity"/>
    <property type="evidence" value="ECO:0007669"/>
    <property type="project" value="UniProtKB-EC"/>
</dbReference>
<dbReference type="PANTHER" id="PTHR39321:SF3">
    <property type="entry name" value="PHOSPHOPANTETHEINE ADENYLYLTRANSFERASE"/>
    <property type="match status" value="1"/>
</dbReference>
<evidence type="ECO:0000256" key="1">
    <source>
        <dbReference type="ARBA" id="ARBA00002324"/>
    </source>
</evidence>
<evidence type="ECO:0000256" key="2">
    <source>
        <dbReference type="ARBA" id="ARBA00005019"/>
    </source>
</evidence>
<dbReference type="CDD" id="cd02165">
    <property type="entry name" value="NMNAT"/>
    <property type="match status" value="1"/>
</dbReference>
<dbReference type="PANTHER" id="PTHR39321">
    <property type="entry name" value="NICOTINATE-NUCLEOTIDE ADENYLYLTRANSFERASE-RELATED"/>
    <property type="match status" value="1"/>
</dbReference>
<proteinExistence type="predicted"/>
<dbReference type="Gene3D" id="3.40.50.620">
    <property type="entry name" value="HUPs"/>
    <property type="match status" value="1"/>
</dbReference>
<keyword evidence="13" id="KW-1185">Reference proteome</keyword>
<dbReference type="HOGENOM" id="CLU_069765_3_2_14"/>
<keyword evidence="7" id="KW-0547">Nucleotide-binding</keyword>
<dbReference type="Pfam" id="PF01467">
    <property type="entry name" value="CTP_transf_like"/>
    <property type="match status" value="1"/>
</dbReference>
<evidence type="ECO:0000256" key="8">
    <source>
        <dbReference type="ARBA" id="ARBA00022840"/>
    </source>
</evidence>
<keyword evidence="6 12" id="KW-0548">Nucleotidyltransferase</keyword>
<comment type="catalytic activity">
    <reaction evidence="10">
        <text>nicotinate beta-D-ribonucleotide + ATP + H(+) = deamido-NAD(+) + diphosphate</text>
        <dbReference type="Rhea" id="RHEA:22860"/>
        <dbReference type="ChEBI" id="CHEBI:15378"/>
        <dbReference type="ChEBI" id="CHEBI:30616"/>
        <dbReference type="ChEBI" id="CHEBI:33019"/>
        <dbReference type="ChEBI" id="CHEBI:57502"/>
        <dbReference type="ChEBI" id="CHEBI:58437"/>
        <dbReference type="EC" id="2.7.7.18"/>
    </reaction>
</comment>
<evidence type="ECO:0000256" key="10">
    <source>
        <dbReference type="ARBA" id="ARBA00048721"/>
    </source>
</evidence>
<accession>U4KS16</accession>
<dbReference type="GO" id="GO:0009435">
    <property type="term" value="P:NAD+ biosynthetic process"/>
    <property type="evidence" value="ECO:0007669"/>
    <property type="project" value="UniProtKB-UniPathway"/>
</dbReference>
<dbReference type="NCBIfam" id="TIGR00482">
    <property type="entry name" value="nicotinate (nicotinamide) nucleotide adenylyltransferase"/>
    <property type="match status" value="1"/>
</dbReference>
<evidence type="ECO:0000256" key="7">
    <source>
        <dbReference type="ARBA" id="ARBA00022741"/>
    </source>
</evidence>
<evidence type="ECO:0000259" key="11">
    <source>
        <dbReference type="Pfam" id="PF01467"/>
    </source>
</evidence>
<dbReference type="GO" id="GO:0005524">
    <property type="term" value="F:ATP binding"/>
    <property type="evidence" value="ECO:0007669"/>
    <property type="project" value="UniProtKB-KW"/>
</dbReference>
<dbReference type="UniPathway" id="UPA00253">
    <property type="reaction ID" value="UER00332"/>
</dbReference>
<dbReference type="Proteomes" id="UP000032737">
    <property type="component" value="Chromosome"/>
</dbReference>
<dbReference type="RefSeq" id="WP_030005103.1">
    <property type="nucleotide sequence ID" value="NC_022549.1"/>
</dbReference>
<evidence type="ECO:0000256" key="6">
    <source>
        <dbReference type="ARBA" id="ARBA00022695"/>
    </source>
</evidence>
<dbReference type="KEGG" id="abra:BN85312220"/>
<dbReference type="InterPro" id="IPR014729">
    <property type="entry name" value="Rossmann-like_a/b/a_fold"/>
</dbReference>
<dbReference type="InterPro" id="IPR005248">
    <property type="entry name" value="NadD/NMNAT"/>
</dbReference>
<dbReference type="AlphaFoldDB" id="U4KS16"/>
<keyword evidence="4" id="KW-0662">Pyridine nucleotide biosynthesis</keyword>
<evidence type="ECO:0000256" key="4">
    <source>
        <dbReference type="ARBA" id="ARBA00022642"/>
    </source>
</evidence>
<evidence type="ECO:0000313" key="13">
    <source>
        <dbReference type="Proteomes" id="UP000032737"/>
    </source>
</evidence>
<gene>
    <name evidence="12" type="primary">nadD</name>
    <name evidence="12" type="ORF">BN85312220</name>
</gene>
<evidence type="ECO:0000256" key="5">
    <source>
        <dbReference type="ARBA" id="ARBA00022679"/>
    </source>
</evidence>
<dbReference type="InterPro" id="IPR004821">
    <property type="entry name" value="Cyt_trans-like"/>
</dbReference>
<dbReference type="SUPFAM" id="SSF52374">
    <property type="entry name" value="Nucleotidylyl transferase"/>
    <property type="match status" value="1"/>
</dbReference>
<keyword evidence="8" id="KW-0067">ATP-binding</keyword>
<organism evidence="12 13">
    <name type="scientific">Acholeplasma brassicae</name>
    <dbReference type="NCBI Taxonomy" id="61635"/>
    <lineage>
        <taxon>Bacteria</taxon>
        <taxon>Bacillati</taxon>
        <taxon>Mycoplasmatota</taxon>
        <taxon>Mollicutes</taxon>
        <taxon>Acholeplasmatales</taxon>
        <taxon>Acholeplasmataceae</taxon>
        <taxon>Acholeplasma</taxon>
    </lineage>
</organism>
<reference evidence="12 13" key="1">
    <citation type="journal article" date="2013" name="J. Mol. Microbiol. Biotechnol.">
        <title>Analysis of the Complete Genomes of Acholeplasma brassicae , A. palmae and A. laidlawii and Their Comparison to the Obligate Parasites from ' Candidatus Phytoplasma'.</title>
        <authorList>
            <person name="Kube M."/>
            <person name="Siewert C."/>
            <person name="Migdoll A.M."/>
            <person name="Duduk B."/>
            <person name="Holz S."/>
            <person name="Rabus R."/>
            <person name="Seemuller E."/>
            <person name="Mitrovic J."/>
            <person name="Muller I."/>
            <person name="Buttner C."/>
            <person name="Reinhardt R."/>
        </authorList>
    </citation>
    <scope>NUCLEOTIDE SEQUENCE [LARGE SCALE GENOMIC DNA]</scope>
    <source>
        <strain evidence="13">0502</strain>
    </source>
</reference>
<evidence type="ECO:0000256" key="3">
    <source>
        <dbReference type="ARBA" id="ARBA00012389"/>
    </source>
</evidence>
<dbReference type="EC" id="2.7.7.18" evidence="3"/>
<keyword evidence="5 12" id="KW-0808">Transferase</keyword>
<dbReference type="OrthoDB" id="5295945at2"/>
<comment type="function">
    <text evidence="1">Catalyzes the reversible adenylation of nicotinate mononucleotide (NaMN) to nicotinic acid adenine dinucleotide (NaAD).</text>
</comment>
<keyword evidence="9" id="KW-0520">NAD</keyword>